<dbReference type="InterPro" id="IPR051326">
    <property type="entry name" value="Kynurenine-oxoglutarate_AT"/>
</dbReference>
<evidence type="ECO:0000313" key="8">
    <source>
        <dbReference type="EnsemblMetazoa" id="XP_028135918.2"/>
    </source>
</evidence>
<dbReference type="CDD" id="cd00609">
    <property type="entry name" value="AAT_like"/>
    <property type="match status" value="1"/>
</dbReference>
<dbReference type="InterPro" id="IPR015424">
    <property type="entry name" value="PyrdxlP-dep_Trfase"/>
</dbReference>
<protein>
    <recommendedName>
        <fullName evidence="2">kynurenine--oxoglutarate transaminase</fullName>
        <ecNumber evidence="2">2.6.1.7</ecNumber>
    </recommendedName>
</protein>
<dbReference type="EnsemblMetazoa" id="XM_028280117.2">
    <property type="protein sequence ID" value="XP_028135918.2"/>
    <property type="gene ID" value="LOC114330702"/>
</dbReference>
<comment type="cofactor">
    <cofactor evidence="1">
        <name>pyridoxal 5'-phosphate</name>
        <dbReference type="ChEBI" id="CHEBI:597326"/>
    </cofactor>
</comment>
<dbReference type="Gene3D" id="3.90.1150.10">
    <property type="entry name" value="Aspartate Aminotransferase, domain 1"/>
    <property type="match status" value="1"/>
</dbReference>
<dbReference type="PANTHER" id="PTHR43807:SF20">
    <property type="entry name" value="FI04487P"/>
    <property type="match status" value="1"/>
</dbReference>
<evidence type="ECO:0000313" key="9">
    <source>
        <dbReference type="Proteomes" id="UP001652700"/>
    </source>
</evidence>
<dbReference type="GeneID" id="114330702"/>
<dbReference type="InterPro" id="IPR015422">
    <property type="entry name" value="PyrdxlP-dep_Trfase_small"/>
</dbReference>
<comment type="pathway">
    <text evidence="6">Amino-acid degradation; L-kynurenine degradation; kynurenate from L-kynurenine: step 1/2.</text>
</comment>
<feature type="domain" description="Aminotransferase class I/classII large" evidence="7">
    <location>
        <begin position="35"/>
        <end position="409"/>
    </location>
</feature>
<evidence type="ECO:0000256" key="6">
    <source>
        <dbReference type="ARBA" id="ARBA00024016"/>
    </source>
</evidence>
<keyword evidence="5" id="KW-0663">Pyridoxal phosphate</keyword>
<evidence type="ECO:0000256" key="4">
    <source>
        <dbReference type="ARBA" id="ARBA00022679"/>
    </source>
</evidence>
<dbReference type="Proteomes" id="UP001652700">
    <property type="component" value="Unplaced"/>
</dbReference>
<evidence type="ECO:0000256" key="2">
    <source>
        <dbReference type="ARBA" id="ARBA00012751"/>
    </source>
</evidence>
<dbReference type="EC" id="2.6.1.7" evidence="2"/>
<dbReference type="InterPro" id="IPR015421">
    <property type="entry name" value="PyrdxlP-dep_Trfase_major"/>
</dbReference>
<evidence type="ECO:0000256" key="5">
    <source>
        <dbReference type="ARBA" id="ARBA00022898"/>
    </source>
</evidence>
<keyword evidence="9" id="KW-1185">Reference proteome</keyword>
<evidence type="ECO:0000256" key="3">
    <source>
        <dbReference type="ARBA" id="ARBA00022576"/>
    </source>
</evidence>
<reference evidence="8" key="1">
    <citation type="submission" date="2025-05" db="UniProtKB">
        <authorList>
            <consortium name="EnsemblMetazoa"/>
        </authorList>
    </citation>
    <scope>IDENTIFICATION</scope>
</reference>
<evidence type="ECO:0000259" key="7">
    <source>
        <dbReference type="Pfam" id="PF00155"/>
    </source>
</evidence>
<keyword evidence="4" id="KW-0808">Transferase</keyword>
<dbReference type="RefSeq" id="XP_028135918.2">
    <property type="nucleotide sequence ID" value="XM_028280117.2"/>
</dbReference>
<dbReference type="InterPro" id="IPR004839">
    <property type="entry name" value="Aminotransferase_I/II_large"/>
</dbReference>
<dbReference type="Gene3D" id="3.40.640.10">
    <property type="entry name" value="Type I PLP-dependent aspartate aminotransferase-like (Major domain)"/>
    <property type="match status" value="1"/>
</dbReference>
<keyword evidence="3" id="KW-0032">Aminotransferase</keyword>
<name>A0ABM5ILT8_DIAVI</name>
<organism evidence="8 9">
    <name type="scientific">Diabrotica virgifera virgifera</name>
    <name type="common">western corn rootworm</name>
    <dbReference type="NCBI Taxonomy" id="50390"/>
    <lineage>
        <taxon>Eukaryota</taxon>
        <taxon>Metazoa</taxon>
        <taxon>Ecdysozoa</taxon>
        <taxon>Arthropoda</taxon>
        <taxon>Hexapoda</taxon>
        <taxon>Insecta</taxon>
        <taxon>Pterygota</taxon>
        <taxon>Neoptera</taxon>
        <taxon>Endopterygota</taxon>
        <taxon>Coleoptera</taxon>
        <taxon>Polyphaga</taxon>
        <taxon>Cucujiformia</taxon>
        <taxon>Chrysomeloidea</taxon>
        <taxon>Chrysomelidae</taxon>
        <taxon>Galerucinae</taxon>
        <taxon>Diabroticina</taxon>
        <taxon>Diabroticites</taxon>
        <taxon>Diabrotica</taxon>
    </lineage>
</organism>
<dbReference type="SUPFAM" id="SSF53383">
    <property type="entry name" value="PLP-dependent transferases"/>
    <property type="match status" value="1"/>
</dbReference>
<evidence type="ECO:0000256" key="1">
    <source>
        <dbReference type="ARBA" id="ARBA00001933"/>
    </source>
</evidence>
<sequence length="422" mass="48298">MSEVEKRFVLTKRYQRTKPNVWIEYNKLASKYKPVNLGQGFQDYAVPKYITNGLAAVAVSPNPLLQQYTRGHGHPRVVEALAKLYSQLIGRDIDAKNEIITTIGAYGALDAAITGHTDVGDEVIILEPFFDCYEPMVKYAGGIPVFVPLTPKESRGKLPTSADWTFDRGELEKAFNKKTKLIIVNSPNNPLGKIFSMEELTFIAYLCKKWNVVCIYDEVYEWIVYQPHKHIRMATLPGMWERTITIGSAGKAFSVTGWKMGWAYSPKYLMNNLHIVVQNSGVTPIQESVAIAMEKEIGRFGRDDCFFFSLPKELEAKKDYMAKMLRDVGMIPTIPDGGYFMLADYTPIESKVDMNSEKDKYKDYRFTKWMIKNLKLLGIPVSAFYSEQHKHLAENHARYCFIKSAETLKKAETILQEWKKTW</sequence>
<dbReference type="PANTHER" id="PTHR43807">
    <property type="entry name" value="FI04487P"/>
    <property type="match status" value="1"/>
</dbReference>
<accession>A0ABM5ILT8</accession>
<dbReference type="Pfam" id="PF00155">
    <property type="entry name" value="Aminotran_1_2"/>
    <property type="match status" value="1"/>
</dbReference>
<proteinExistence type="predicted"/>